<name>A0A4R3NAA1_9BACI</name>
<protein>
    <submittedName>
        <fullName evidence="1">Heptaprenyl diphosphate synthase</fullName>
    </submittedName>
</protein>
<reference evidence="1 2" key="1">
    <citation type="submission" date="2019-03" db="EMBL/GenBank/DDBJ databases">
        <title>Genomic Encyclopedia of Type Strains, Phase IV (KMG-IV): sequencing the most valuable type-strain genomes for metagenomic binning, comparative biology and taxonomic classification.</title>
        <authorList>
            <person name="Goeker M."/>
        </authorList>
    </citation>
    <scope>NUCLEOTIDE SEQUENCE [LARGE SCALE GENOMIC DNA]</scope>
    <source>
        <strain evidence="1 2">DSM 25894</strain>
    </source>
</reference>
<dbReference type="RefSeq" id="WP_132371012.1">
    <property type="nucleotide sequence ID" value="NZ_SMAN01000003.1"/>
</dbReference>
<evidence type="ECO:0000313" key="2">
    <source>
        <dbReference type="Proteomes" id="UP000294650"/>
    </source>
</evidence>
<proteinExistence type="predicted"/>
<accession>A0A4R3NAA1</accession>
<dbReference type="InterPro" id="IPR009920">
    <property type="entry name" value="HEPPP_synth_su1"/>
</dbReference>
<dbReference type="AlphaFoldDB" id="A0A4R3NAA1"/>
<dbReference type="GO" id="GO:0009234">
    <property type="term" value="P:menaquinone biosynthetic process"/>
    <property type="evidence" value="ECO:0007669"/>
    <property type="project" value="InterPro"/>
</dbReference>
<comment type="caution">
    <text evidence="1">The sequence shown here is derived from an EMBL/GenBank/DDBJ whole genome shotgun (WGS) entry which is preliminary data.</text>
</comment>
<gene>
    <name evidence="1" type="ORF">EDD68_103135</name>
</gene>
<organism evidence="1 2">
    <name type="scientific">Melghiribacillus thermohalophilus</name>
    <dbReference type="NCBI Taxonomy" id="1324956"/>
    <lineage>
        <taxon>Bacteria</taxon>
        <taxon>Bacillati</taxon>
        <taxon>Bacillota</taxon>
        <taxon>Bacilli</taxon>
        <taxon>Bacillales</taxon>
        <taxon>Bacillaceae</taxon>
        <taxon>Melghiribacillus</taxon>
    </lineage>
</organism>
<dbReference type="Pfam" id="PF07307">
    <property type="entry name" value="HEPPP_synt_1"/>
    <property type="match status" value="1"/>
</dbReference>
<dbReference type="EMBL" id="SMAN01000003">
    <property type="protein sequence ID" value="TCT25580.1"/>
    <property type="molecule type" value="Genomic_DNA"/>
</dbReference>
<sequence length="269" mass="31359">MILLNSFNATIEDLKKQIKNKIDHPYLKQFIHSPSISDDKLFFLHTIASLSGKPEKKMNQYILATMLIQIALDTHETVPNKTSSEDDYDLQKNQQLTVLAGDLYSGLYYDHLARVHDVGMIIHLAGAIKEINENKMILYHEDIYSIDHLLDVIKNIESLLLQKFASFLGITQLNHILTDWLLLNRLCHELTLLKSEHRNLLFHLLTKHGQTKQSKHHIIRLVDNMISRTILRLEQDIKDLPQGIRHIQKKLFNRLHQSFNNHEMILEEG</sequence>
<dbReference type="Proteomes" id="UP000294650">
    <property type="component" value="Unassembled WGS sequence"/>
</dbReference>
<keyword evidence="2" id="KW-1185">Reference proteome</keyword>
<dbReference type="OrthoDB" id="2417886at2"/>
<evidence type="ECO:0000313" key="1">
    <source>
        <dbReference type="EMBL" id="TCT25580.1"/>
    </source>
</evidence>
<dbReference type="Gene3D" id="1.20.120.1450">
    <property type="match status" value="1"/>
</dbReference>